<reference evidence="2 3" key="1">
    <citation type="journal article" date="2015" name="Genome Announc.">
        <title>Expanding the biotechnology potential of lactobacilli through comparative genomics of 213 strains and associated genera.</title>
        <authorList>
            <person name="Sun Z."/>
            <person name="Harris H.M."/>
            <person name="McCann A."/>
            <person name="Guo C."/>
            <person name="Argimon S."/>
            <person name="Zhang W."/>
            <person name="Yang X."/>
            <person name="Jeffery I.B."/>
            <person name="Cooney J.C."/>
            <person name="Kagawa T.F."/>
            <person name="Liu W."/>
            <person name="Song Y."/>
            <person name="Salvetti E."/>
            <person name="Wrobel A."/>
            <person name="Rasinkangas P."/>
            <person name="Parkhill J."/>
            <person name="Rea M.C."/>
            <person name="O'Sullivan O."/>
            <person name="Ritari J."/>
            <person name="Douillard F.P."/>
            <person name="Paul Ross R."/>
            <person name="Yang R."/>
            <person name="Briner A.E."/>
            <person name="Felis G.E."/>
            <person name="de Vos W.M."/>
            <person name="Barrangou R."/>
            <person name="Klaenhammer T.R."/>
            <person name="Caufield P.W."/>
            <person name="Cui Y."/>
            <person name="Zhang H."/>
            <person name="O'Toole P.W."/>
        </authorList>
    </citation>
    <scope>NUCLEOTIDE SEQUENCE [LARGE SCALE GENOMIC DNA]</scope>
    <source>
        <strain evidence="2 3">JCM 17158</strain>
    </source>
</reference>
<dbReference type="STRING" id="1291734.FD02_GL001460"/>
<evidence type="ECO:0000313" key="3">
    <source>
        <dbReference type="Proteomes" id="UP000051804"/>
    </source>
</evidence>
<dbReference type="AlphaFoldDB" id="A0A0R1JMQ7"/>
<dbReference type="Proteomes" id="UP000051804">
    <property type="component" value="Unassembled WGS sequence"/>
</dbReference>
<evidence type="ECO:0000313" key="2">
    <source>
        <dbReference type="EMBL" id="KRK72488.1"/>
    </source>
</evidence>
<dbReference type="Pfam" id="PF01553">
    <property type="entry name" value="Acyltransferase"/>
    <property type="match status" value="1"/>
</dbReference>
<organism evidence="2 3">
    <name type="scientific">Lacticaseibacillus nasuensis JCM 17158</name>
    <dbReference type="NCBI Taxonomy" id="1291734"/>
    <lineage>
        <taxon>Bacteria</taxon>
        <taxon>Bacillati</taxon>
        <taxon>Bacillota</taxon>
        <taxon>Bacilli</taxon>
        <taxon>Lactobacillales</taxon>
        <taxon>Lactobacillaceae</taxon>
        <taxon>Lacticaseibacillus</taxon>
    </lineage>
</organism>
<keyword evidence="3" id="KW-1185">Reference proteome</keyword>
<keyword evidence="2" id="KW-0012">Acyltransferase</keyword>
<comment type="caution">
    <text evidence="2">The sequence shown here is derived from an EMBL/GenBank/DDBJ whole genome shotgun (WGS) entry which is preliminary data.</text>
</comment>
<dbReference type="GO" id="GO:0016746">
    <property type="term" value="F:acyltransferase activity"/>
    <property type="evidence" value="ECO:0007669"/>
    <property type="project" value="UniProtKB-KW"/>
</dbReference>
<dbReference type="RefSeq" id="WP_082603316.1">
    <property type="nucleotide sequence ID" value="NZ_AZDJ01000022.1"/>
</dbReference>
<feature type="domain" description="Phospholipid/glycerol acyltransferase" evidence="1">
    <location>
        <begin position="65"/>
        <end position="184"/>
    </location>
</feature>
<dbReference type="PATRIC" id="fig|1291734.4.peg.1503"/>
<proteinExistence type="predicted"/>
<evidence type="ECO:0000259" key="1">
    <source>
        <dbReference type="Pfam" id="PF01553"/>
    </source>
</evidence>
<dbReference type="InterPro" id="IPR002123">
    <property type="entry name" value="Plipid/glycerol_acylTrfase"/>
</dbReference>
<gene>
    <name evidence="2" type="ORF">FD02_GL001460</name>
</gene>
<name>A0A0R1JMQ7_9LACO</name>
<dbReference type="OrthoDB" id="1841587at2"/>
<protein>
    <submittedName>
        <fullName evidence="2">1-acyl-sn-glycerol-3-phosphate acyltransferase</fullName>
    </submittedName>
</protein>
<keyword evidence="2" id="KW-0808">Transferase</keyword>
<dbReference type="EMBL" id="AZDJ01000022">
    <property type="protein sequence ID" value="KRK72488.1"/>
    <property type="molecule type" value="Genomic_DNA"/>
</dbReference>
<sequence>MSRIRYYTDFAQDMVTSPETRELPSDYQWLPQTTAQRVGDRLIATVCRWVGRAVIAPVWHYHVVGLAKLRQAPQGIFLYANHTQPVGDAFMPLVLGGRRQTYVIAAPSNLSVPVMGKLVPRGGGLVLPSTRRQLVQFNQVVASVIAAGAMVTVYPEAHVWPYATQIRPFVPGAFHYPVATQAPVFVQTNVYTRRHGRPRITAYIDGPIVPDQHLSQPAQRRQLAAAVAVQMKQRAALSDASYIEYRRKEE</sequence>
<accession>A0A0R1JMQ7</accession>